<dbReference type="EMBL" id="KQ474078">
    <property type="protein sequence ID" value="KPV75270.1"/>
    <property type="molecule type" value="Genomic_DNA"/>
</dbReference>
<dbReference type="SUPFAM" id="SSF47370">
    <property type="entry name" value="Bromodomain"/>
    <property type="match status" value="1"/>
</dbReference>
<evidence type="ECO:0000256" key="10">
    <source>
        <dbReference type="SAM" id="MobiDB-lite"/>
    </source>
</evidence>
<dbReference type="Gene3D" id="3.30.40.10">
    <property type="entry name" value="Zinc/RING finger domain, C3HC4 (zinc finger)"/>
    <property type="match status" value="2"/>
</dbReference>
<protein>
    <recommendedName>
        <fullName evidence="17">Bromodomain and PHD finger-containing protein</fullName>
    </recommendedName>
</protein>
<dbReference type="PROSITE" id="PS51805">
    <property type="entry name" value="EPHD"/>
    <property type="match status" value="1"/>
</dbReference>
<feature type="compositionally biased region" description="Low complexity" evidence="10">
    <location>
        <begin position="997"/>
        <end position="1007"/>
    </location>
</feature>
<dbReference type="PANTHER" id="PTHR13793:SF107">
    <property type="entry name" value="BROMODOMAIN-CONTAINING PROTEIN HOMOLOG"/>
    <property type="match status" value="1"/>
</dbReference>
<evidence type="ECO:0000256" key="9">
    <source>
        <dbReference type="PROSITE-ProRule" id="PRU00146"/>
    </source>
</evidence>
<gene>
    <name evidence="15" type="ORF">RHOBADRAFT_53267</name>
</gene>
<dbReference type="FunFam" id="3.30.40.10:FF:000007">
    <property type="entry name" value="Bromodomain containing 1, isoform CRA_b"/>
    <property type="match status" value="1"/>
</dbReference>
<dbReference type="PROSITE" id="PS50014">
    <property type="entry name" value="BROMODOMAIN_2"/>
    <property type="match status" value="1"/>
</dbReference>
<feature type="domain" description="PWWP" evidence="13">
    <location>
        <begin position="1150"/>
        <end position="1217"/>
    </location>
</feature>
<dbReference type="InterPro" id="IPR013083">
    <property type="entry name" value="Znf_RING/FYVE/PHD"/>
</dbReference>
<dbReference type="InterPro" id="IPR019542">
    <property type="entry name" value="Enhancer_polycomb-like_N"/>
</dbReference>
<feature type="region of interest" description="Disordered" evidence="10">
    <location>
        <begin position="408"/>
        <end position="442"/>
    </location>
</feature>
<dbReference type="Gene3D" id="1.20.920.10">
    <property type="entry name" value="Bromodomain-like"/>
    <property type="match status" value="1"/>
</dbReference>
<dbReference type="PRINTS" id="PR00503">
    <property type="entry name" value="BROMODOMAIN"/>
</dbReference>
<dbReference type="GO" id="GO:0006357">
    <property type="term" value="P:regulation of transcription by RNA polymerase II"/>
    <property type="evidence" value="ECO:0007669"/>
    <property type="project" value="TreeGrafter"/>
</dbReference>
<dbReference type="SMART" id="SM00297">
    <property type="entry name" value="BROMO"/>
    <property type="match status" value="1"/>
</dbReference>
<feature type="region of interest" description="Disordered" evidence="10">
    <location>
        <begin position="988"/>
        <end position="1125"/>
    </location>
</feature>
<dbReference type="CDD" id="cd15670">
    <property type="entry name" value="ePHD_BRPF"/>
    <property type="match status" value="1"/>
</dbReference>
<keyword evidence="5" id="KW-0862">Zinc</keyword>
<name>A0A194S430_RHOGW</name>
<evidence type="ECO:0000256" key="2">
    <source>
        <dbReference type="ARBA" id="ARBA00022723"/>
    </source>
</evidence>
<dbReference type="InterPro" id="IPR000313">
    <property type="entry name" value="PWWP_dom"/>
</dbReference>
<feature type="compositionally biased region" description="Gly residues" evidence="10">
    <location>
        <begin position="420"/>
        <end position="429"/>
    </location>
</feature>
<dbReference type="CDD" id="cd04369">
    <property type="entry name" value="Bromodomain"/>
    <property type="match status" value="1"/>
</dbReference>
<dbReference type="SUPFAM" id="SSF57903">
    <property type="entry name" value="FYVE/PHD zinc finger"/>
    <property type="match status" value="1"/>
</dbReference>
<evidence type="ECO:0000313" key="16">
    <source>
        <dbReference type="Proteomes" id="UP000053890"/>
    </source>
</evidence>
<feature type="compositionally biased region" description="Basic residues" evidence="10">
    <location>
        <begin position="793"/>
        <end position="810"/>
    </location>
</feature>
<dbReference type="GeneID" id="28977205"/>
<dbReference type="InterPro" id="IPR050701">
    <property type="entry name" value="Histone_Mod_Regulator"/>
</dbReference>
<organism evidence="15 16">
    <name type="scientific">Rhodotorula graminis (strain WP1)</name>
    <dbReference type="NCBI Taxonomy" id="578459"/>
    <lineage>
        <taxon>Eukaryota</taxon>
        <taxon>Fungi</taxon>
        <taxon>Dikarya</taxon>
        <taxon>Basidiomycota</taxon>
        <taxon>Pucciniomycotina</taxon>
        <taxon>Microbotryomycetes</taxon>
        <taxon>Sporidiobolales</taxon>
        <taxon>Sporidiobolaceae</taxon>
        <taxon>Rhodotorula</taxon>
    </lineage>
</organism>
<dbReference type="FunFam" id="3.30.40.10:FF:000008">
    <property type="entry name" value="Bromodomain containing 1, isoform CRA_a"/>
    <property type="match status" value="1"/>
</dbReference>
<dbReference type="InterPro" id="IPR036427">
    <property type="entry name" value="Bromodomain-like_sf"/>
</dbReference>
<feature type="domain" description="Bromo" evidence="11">
    <location>
        <begin position="588"/>
        <end position="659"/>
    </location>
</feature>
<accession>A0A194S430</accession>
<feature type="compositionally biased region" description="Low complexity" evidence="10">
    <location>
        <begin position="861"/>
        <end position="878"/>
    </location>
</feature>
<dbReference type="Pfam" id="PF13832">
    <property type="entry name" value="zf-HC5HC2H_2"/>
    <property type="match status" value="1"/>
</dbReference>
<dbReference type="Gene3D" id="2.30.30.140">
    <property type="match status" value="1"/>
</dbReference>
<comment type="subcellular location">
    <subcellularLocation>
        <location evidence="1">Nucleus</location>
    </subcellularLocation>
</comment>
<feature type="compositionally biased region" description="Low complexity" evidence="10">
    <location>
        <begin position="408"/>
        <end position="419"/>
    </location>
</feature>
<feature type="domain" description="PHD-type" evidence="12">
    <location>
        <begin position="143"/>
        <end position="193"/>
    </location>
</feature>
<evidence type="ECO:0000256" key="8">
    <source>
        <dbReference type="PROSITE-ProRule" id="PRU00035"/>
    </source>
</evidence>
<evidence type="ECO:0000256" key="7">
    <source>
        <dbReference type="ARBA" id="ARBA00023242"/>
    </source>
</evidence>
<keyword evidence="7" id="KW-0539">Nucleus</keyword>
<dbReference type="SUPFAM" id="SSF63748">
    <property type="entry name" value="Tudor/PWWP/MBT"/>
    <property type="match status" value="1"/>
</dbReference>
<feature type="compositionally biased region" description="Acidic residues" evidence="10">
    <location>
        <begin position="900"/>
        <end position="912"/>
    </location>
</feature>
<feature type="compositionally biased region" description="Low complexity" evidence="10">
    <location>
        <begin position="832"/>
        <end position="844"/>
    </location>
</feature>
<feature type="region of interest" description="Disordered" evidence="10">
    <location>
        <begin position="1262"/>
        <end position="1307"/>
    </location>
</feature>
<dbReference type="Pfam" id="PF00439">
    <property type="entry name" value="Bromodomain"/>
    <property type="match status" value="1"/>
</dbReference>
<dbReference type="InterPro" id="IPR011011">
    <property type="entry name" value="Znf_FYVE_PHD"/>
</dbReference>
<evidence type="ECO:0000256" key="6">
    <source>
        <dbReference type="ARBA" id="ARBA00023117"/>
    </source>
</evidence>
<dbReference type="Proteomes" id="UP000053890">
    <property type="component" value="Unassembled WGS sequence"/>
</dbReference>
<dbReference type="Pfam" id="PF13831">
    <property type="entry name" value="PHD_2"/>
    <property type="match status" value="1"/>
</dbReference>
<dbReference type="GO" id="GO:0005634">
    <property type="term" value="C:nucleus"/>
    <property type="evidence" value="ECO:0007669"/>
    <property type="project" value="UniProtKB-SubCell"/>
</dbReference>
<evidence type="ECO:0000259" key="13">
    <source>
        <dbReference type="PROSITE" id="PS50812"/>
    </source>
</evidence>
<evidence type="ECO:0000259" key="12">
    <source>
        <dbReference type="PROSITE" id="PS50016"/>
    </source>
</evidence>
<sequence length="1307" mass="140701">MPALAPAKLPSVEFTKVLDAPLASPRVNNPQQHGPYGYNTGIDWYHHARLESHTHAAHSGADPGGLYLRWLQPLESDLARQVEYDMDDQDQLWLDALNRDRKRDGLAHISYEVFEVIMDKIEKEWFDLTRNIPKRTNALPSEDSKCAICDDGECENANAIVFCDGCNLAVHQDCYGVPYIPEGQWLCRKCTVSPHKPVWCVLCPGTYGAFKQTTTGQWAHLLCAIWIPDTSVSNTVYMEPVDGIEHIPKSRWKLVCYLCKKRVGACIQCANRSCYTAFHVTCAREHGLSLKMRQGSAATGELRAFCDKHGETTQPRTATPLKAVPSSSSSAAAFSSLVAPASATSHNQNQLVLASSSSAEASTSTAPAPAPAAAAAAAAPAAPSLLKLTFKLPVDAAAAASGSGSAAAPPAAAAAAPAPGQGGGGGGGTKSARAYQPTFSRAPPVVPHKLAERIVAYLSAPSASSSARAPGGGGGIKLANKKEVVNVVCRYWSLKREARRGAPLLKRIHLEPWTASATARQQSEADKAHKLELLRLVRNDLEKVRMLTELVRKRERKKLERATWIRTTVDGWVFPREEEMRKVLDEVKALDKQRYFAQPVDRDLVPDYYDLIHYPMDWETMGTKLARHEYLSGADSSCGDIRLVINNARRYNTSSAPVHKAAVRVLSAIEPRLAALDEADDADADADDRDAAAADPSSLPRAALVKLLDAEAREQLFEFGYDTADPEGRKRARRDERERRAREDEEERVRGEEEERARAQEDETRAAESAVAGEGDGDGEGEDGTGDVEVKPKARGRAAVKGKVKGKGKAHAIDVEPPLEDDAEVEPEQDEPSTSTAPAPTTATKGRKRTAALAGLDSPVPSARTPRTTRASTSAATPAPTPAPAKRPRPSRARAATQDEPADDKDEGEGEDVVMQPPAPAAGDKGDKGKGKGKGKGRAVKPLPKGYAGVEVVERAPAMSAAARKEAALLEDVDPKASFKHFETGWVLPEGSRRRSSASASMSTSGTPRTGALVLPPTPSTVDAAALAPPPAPAGAAATRKGKGRAVEPVVEEEEEAPIPVESGEVEDVKPSPAKRARQDKKARSTAPAETPRKQGKGATPGPTPSQTPQPGMSAVHIGKADAESARQFDKRMLELQSQIEITAKTDLTEGYLVWARQPPFPFFPAEVVDPDAEDTPSFIRENRPPGADKVPVLFFDDPPRSGGWIARSNLRELGESAEADQLFLSRAALVSNRRARRATGTRTKSYPEMLEDLEAAFSWAMENAENTDDEQERLAEEKGATGPARKQGKAKGKRRGKGPAAARKKR</sequence>
<dbReference type="STRING" id="578459.A0A194S430"/>
<dbReference type="Pfam" id="PF00855">
    <property type="entry name" value="PWWP"/>
    <property type="match status" value="1"/>
</dbReference>
<keyword evidence="3" id="KW-0677">Repeat</keyword>
<dbReference type="OrthoDB" id="20839at2759"/>
<evidence type="ECO:0008006" key="17">
    <source>
        <dbReference type="Google" id="ProtNLM"/>
    </source>
</evidence>
<keyword evidence="2" id="KW-0479">Metal-binding</keyword>
<feature type="domain" description="PHD-type" evidence="14">
    <location>
        <begin position="197"/>
        <end position="310"/>
    </location>
</feature>
<proteinExistence type="predicted"/>
<dbReference type="InterPro" id="IPR001487">
    <property type="entry name" value="Bromodomain"/>
</dbReference>
<keyword evidence="16" id="KW-1185">Reference proteome</keyword>
<evidence type="ECO:0000256" key="5">
    <source>
        <dbReference type="ARBA" id="ARBA00022833"/>
    </source>
</evidence>
<dbReference type="GO" id="GO:0008270">
    <property type="term" value="F:zinc ion binding"/>
    <property type="evidence" value="ECO:0007669"/>
    <property type="project" value="UniProtKB-KW"/>
</dbReference>
<reference evidence="15 16" key="1">
    <citation type="journal article" date="2015" name="Front. Microbiol.">
        <title>Genome sequence of the plant growth promoting endophytic yeast Rhodotorula graminis WP1.</title>
        <authorList>
            <person name="Firrincieli A."/>
            <person name="Otillar R."/>
            <person name="Salamov A."/>
            <person name="Schmutz J."/>
            <person name="Khan Z."/>
            <person name="Redman R.S."/>
            <person name="Fleck N.D."/>
            <person name="Lindquist E."/>
            <person name="Grigoriev I.V."/>
            <person name="Doty S.L."/>
        </authorList>
    </citation>
    <scope>NUCLEOTIDE SEQUENCE [LARGE SCALE GENOMIC DNA]</scope>
    <source>
        <strain evidence="15 16">WP1</strain>
    </source>
</reference>
<evidence type="ECO:0000313" key="15">
    <source>
        <dbReference type="EMBL" id="KPV75270.1"/>
    </source>
</evidence>
<dbReference type="RefSeq" id="XP_018271319.1">
    <property type="nucleotide sequence ID" value="XM_018416757.1"/>
</dbReference>
<dbReference type="OMA" id="WFDLTRN"/>
<keyword evidence="4 9" id="KW-0863">Zinc-finger</keyword>
<dbReference type="InterPro" id="IPR019786">
    <property type="entry name" value="Zinc_finger_PHD-type_CS"/>
</dbReference>
<evidence type="ECO:0000256" key="1">
    <source>
        <dbReference type="ARBA" id="ARBA00004123"/>
    </source>
</evidence>
<feature type="compositionally biased region" description="Acidic residues" evidence="10">
    <location>
        <begin position="817"/>
        <end position="831"/>
    </location>
</feature>
<dbReference type="SMART" id="SM00293">
    <property type="entry name" value="PWWP"/>
    <property type="match status" value="1"/>
</dbReference>
<keyword evidence="6 8" id="KW-0103">Bromodomain</keyword>
<dbReference type="CDD" id="cd15492">
    <property type="entry name" value="PHD_BRPF_JADE_like"/>
    <property type="match status" value="1"/>
</dbReference>
<dbReference type="PANTHER" id="PTHR13793">
    <property type="entry name" value="PHD FINGER PROTEINS"/>
    <property type="match status" value="1"/>
</dbReference>
<dbReference type="InterPro" id="IPR034732">
    <property type="entry name" value="EPHD"/>
</dbReference>
<evidence type="ECO:0000256" key="3">
    <source>
        <dbReference type="ARBA" id="ARBA00022737"/>
    </source>
</evidence>
<dbReference type="PROSITE" id="PS50016">
    <property type="entry name" value="ZF_PHD_2"/>
    <property type="match status" value="1"/>
</dbReference>
<feature type="compositionally biased region" description="Basic and acidic residues" evidence="10">
    <location>
        <begin position="726"/>
        <end position="766"/>
    </location>
</feature>
<dbReference type="GO" id="GO:0006325">
    <property type="term" value="P:chromatin organization"/>
    <property type="evidence" value="ECO:0007669"/>
    <property type="project" value="UniProtKB-ARBA"/>
</dbReference>
<evidence type="ECO:0000256" key="4">
    <source>
        <dbReference type="ARBA" id="ARBA00022771"/>
    </source>
</evidence>
<evidence type="ECO:0000259" key="14">
    <source>
        <dbReference type="PROSITE" id="PS51805"/>
    </source>
</evidence>
<feature type="compositionally biased region" description="Basic residues" evidence="10">
    <location>
        <begin position="1287"/>
        <end position="1307"/>
    </location>
</feature>
<dbReference type="InterPro" id="IPR001965">
    <property type="entry name" value="Znf_PHD"/>
</dbReference>
<dbReference type="SMART" id="SM00249">
    <property type="entry name" value="PHD"/>
    <property type="match status" value="2"/>
</dbReference>
<feature type="region of interest" description="Disordered" evidence="10">
    <location>
        <begin position="719"/>
        <end position="944"/>
    </location>
</feature>
<feature type="compositionally biased region" description="Acidic residues" evidence="10">
    <location>
        <begin position="775"/>
        <end position="786"/>
    </location>
</feature>
<dbReference type="PROSITE" id="PS50812">
    <property type="entry name" value="PWWP"/>
    <property type="match status" value="1"/>
</dbReference>
<dbReference type="InterPro" id="IPR019787">
    <property type="entry name" value="Znf_PHD-finger"/>
</dbReference>
<dbReference type="PROSITE" id="PS01359">
    <property type="entry name" value="ZF_PHD_1"/>
    <property type="match status" value="1"/>
</dbReference>
<evidence type="ECO:0000259" key="11">
    <source>
        <dbReference type="PROSITE" id="PS50014"/>
    </source>
</evidence>
<dbReference type="Pfam" id="PF10513">
    <property type="entry name" value="EPL1"/>
    <property type="match status" value="1"/>
</dbReference>